<evidence type="ECO:0000256" key="1">
    <source>
        <dbReference type="ARBA" id="ARBA00009995"/>
    </source>
</evidence>
<dbReference type="PANTHER" id="PTHR48048">
    <property type="entry name" value="GLYCOSYLTRANSFERASE"/>
    <property type="match status" value="1"/>
</dbReference>
<sequence length="282" mass="30396">MPIPGELDDGAPHVIFVPSAGMAHLVPFFRFITALSGHGVDCSVVTVLPTVSAAEANHLAGLFTAFPRIHRVDFNLLPFDASAFPGADPFLLRWEALRRSAHFLGPLIAGTTPRVSAVVTGVTIASHVVPIAKELRVPCHVLFISSAAMLSLVAYFPIHLNSKARELDVDIPGVRYVPRSCLPQPLLNLNNLFTKQFIDNGREIIKADGILVNTFDTLEPVALAALRDGKVILGFPPVYTVGLLKSNSPAAIEKAETANSPVAWLEGQPACTCVRQPHRREP</sequence>
<keyword evidence="2" id="KW-0808">Transferase</keyword>
<dbReference type="SUPFAM" id="SSF53756">
    <property type="entry name" value="UDP-Glycosyltransferase/glycogen phosphorylase"/>
    <property type="match status" value="1"/>
</dbReference>
<accession>A0A0A9FSV0</accession>
<dbReference type="AlphaFoldDB" id="A0A0A9FSV0"/>
<proteinExistence type="inferred from homology"/>
<dbReference type="EMBL" id="GBRH01184505">
    <property type="protein sequence ID" value="JAE13391.1"/>
    <property type="molecule type" value="Transcribed_RNA"/>
</dbReference>
<evidence type="ECO:0000313" key="3">
    <source>
        <dbReference type="EMBL" id="JAE13391.1"/>
    </source>
</evidence>
<protein>
    <submittedName>
        <fullName evidence="3">Uncharacterized protein</fullName>
    </submittedName>
</protein>
<dbReference type="PANTHER" id="PTHR48048:SF76">
    <property type="entry name" value="UDP-GLYCOSYLTRANSFERASE 708D1-LIKE"/>
    <property type="match status" value="1"/>
</dbReference>
<dbReference type="InterPro" id="IPR050481">
    <property type="entry name" value="UDP-glycosyltransf_plant"/>
</dbReference>
<keyword evidence="2" id="KW-0328">Glycosyltransferase</keyword>
<evidence type="ECO:0000256" key="2">
    <source>
        <dbReference type="ARBA" id="ARBA00022676"/>
    </source>
</evidence>
<dbReference type="GO" id="GO:0035251">
    <property type="term" value="F:UDP-glucosyltransferase activity"/>
    <property type="evidence" value="ECO:0007669"/>
    <property type="project" value="InterPro"/>
</dbReference>
<name>A0A0A9FSV0_ARUDO</name>
<comment type="similarity">
    <text evidence="1">Belongs to the UDP-glycosyltransferase family.</text>
</comment>
<reference evidence="3" key="1">
    <citation type="submission" date="2014-09" db="EMBL/GenBank/DDBJ databases">
        <authorList>
            <person name="Magalhaes I.L.F."/>
            <person name="Oliveira U."/>
            <person name="Santos F.R."/>
            <person name="Vidigal T.H.D.A."/>
            <person name="Brescovit A.D."/>
            <person name="Santos A.J."/>
        </authorList>
    </citation>
    <scope>NUCLEOTIDE SEQUENCE</scope>
    <source>
        <tissue evidence="3">Shoot tissue taken approximately 20 cm above the soil surface</tissue>
    </source>
</reference>
<dbReference type="Gene3D" id="3.40.50.2000">
    <property type="entry name" value="Glycogen Phosphorylase B"/>
    <property type="match status" value="1"/>
</dbReference>
<reference evidence="3" key="2">
    <citation type="journal article" date="2015" name="Data Brief">
        <title>Shoot transcriptome of the giant reed, Arundo donax.</title>
        <authorList>
            <person name="Barrero R.A."/>
            <person name="Guerrero F.D."/>
            <person name="Moolhuijzen P."/>
            <person name="Goolsby J.A."/>
            <person name="Tidwell J."/>
            <person name="Bellgard S.E."/>
            <person name="Bellgard M.I."/>
        </authorList>
    </citation>
    <scope>NUCLEOTIDE SEQUENCE</scope>
    <source>
        <tissue evidence="3">Shoot tissue taken approximately 20 cm above the soil surface</tissue>
    </source>
</reference>
<dbReference type="FunFam" id="3.40.50.2000:FF:000127">
    <property type="entry name" value="Glycosyltransferase"/>
    <property type="match status" value="1"/>
</dbReference>
<organism evidence="3">
    <name type="scientific">Arundo donax</name>
    <name type="common">Giant reed</name>
    <name type="synonym">Donax arundinaceus</name>
    <dbReference type="NCBI Taxonomy" id="35708"/>
    <lineage>
        <taxon>Eukaryota</taxon>
        <taxon>Viridiplantae</taxon>
        <taxon>Streptophyta</taxon>
        <taxon>Embryophyta</taxon>
        <taxon>Tracheophyta</taxon>
        <taxon>Spermatophyta</taxon>
        <taxon>Magnoliopsida</taxon>
        <taxon>Liliopsida</taxon>
        <taxon>Poales</taxon>
        <taxon>Poaceae</taxon>
        <taxon>PACMAD clade</taxon>
        <taxon>Arundinoideae</taxon>
        <taxon>Arundineae</taxon>
        <taxon>Arundo</taxon>
    </lineage>
</organism>